<proteinExistence type="predicted"/>
<gene>
    <name evidence="1" type="ORF">PR018_19030</name>
</gene>
<evidence type="ECO:0000313" key="2">
    <source>
        <dbReference type="Proteomes" id="UP000318939"/>
    </source>
</evidence>
<dbReference type="EMBL" id="CP117268">
    <property type="protein sequence ID" value="WFS25672.1"/>
    <property type="molecule type" value="Genomic_DNA"/>
</dbReference>
<organism evidence="1 2">
    <name type="scientific">Rhizobium rhododendri</name>
    <dbReference type="NCBI Taxonomy" id="2506430"/>
    <lineage>
        <taxon>Bacteria</taxon>
        <taxon>Pseudomonadati</taxon>
        <taxon>Pseudomonadota</taxon>
        <taxon>Alphaproteobacteria</taxon>
        <taxon>Hyphomicrobiales</taxon>
        <taxon>Rhizobiaceae</taxon>
        <taxon>Rhizobium/Agrobacterium group</taxon>
        <taxon>Rhizobium</taxon>
    </lineage>
</organism>
<dbReference type="RefSeq" id="WP_153816488.1">
    <property type="nucleotide sequence ID" value="NZ_CP117268.1"/>
</dbReference>
<evidence type="ECO:0000313" key="1">
    <source>
        <dbReference type="EMBL" id="WFS25672.1"/>
    </source>
</evidence>
<accession>A0ABY8IR48</accession>
<evidence type="ECO:0008006" key="3">
    <source>
        <dbReference type="Google" id="ProtNLM"/>
    </source>
</evidence>
<sequence length="49" mass="5315">MDDQIYNSPACNCAGQLKLQVMTVLSSDRHISAQAREVQNSGLAVNAHE</sequence>
<reference evidence="1 2" key="1">
    <citation type="journal article" date="2019" name="Phytopathology">
        <title>A Novel Group of Rhizobium tumorigenes-Like Agrobacteria Associated with Crown Gall Disease of Rhododendron and Blueberry.</title>
        <authorList>
            <person name="Kuzmanovic N."/>
            <person name="Behrens P."/>
            <person name="Idczak E."/>
            <person name="Wagner S."/>
            <person name="Gotz M."/>
            <person name="Sproer C."/>
            <person name="Bunk B."/>
            <person name="Overmann J."/>
            <person name="Smalla K."/>
        </authorList>
    </citation>
    <scope>NUCLEOTIDE SEQUENCE [LARGE SCALE GENOMIC DNA]</scope>
    <source>
        <strain evidence="2">rho-6.2</strain>
    </source>
</reference>
<protein>
    <recommendedName>
        <fullName evidence="3">Transcriptional regulator</fullName>
    </recommendedName>
</protein>
<dbReference type="Proteomes" id="UP000318939">
    <property type="component" value="Plasmid unnamed1"/>
</dbReference>
<geneLocation type="plasmid" evidence="1 2">
    <name>unnamed1</name>
</geneLocation>
<keyword evidence="2" id="KW-1185">Reference proteome</keyword>
<name>A0ABY8IR48_9HYPH</name>
<reference evidence="1 2" key="2">
    <citation type="journal article" date="2023" name="MicrobiologyOpen">
        <title>Genomics of the tumorigenes clade of the family Rhizobiaceae and description of Rhizobium rhododendri sp. nov.</title>
        <authorList>
            <person name="Kuzmanovic N."/>
            <person name="diCenzo G.C."/>
            <person name="Bunk B."/>
            <person name="Sproeer C."/>
            <person name="Fruehling A."/>
            <person name="Neumann-Schaal M."/>
            <person name="Overmann J."/>
            <person name="Smalla K."/>
        </authorList>
    </citation>
    <scope>NUCLEOTIDE SEQUENCE [LARGE SCALE GENOMIC DNA]</scope>
    <source>
        <strain evidence="2">rho-6.2</strain>
        <plasmid evidence="1 2">unnamed1</plasmid>
    </source>
</reference>
<keyword evidence="1" id="KW-0614">Plasmid</keyword>